<reference evidence="2" key="1">
    <citation type="journal article" date="2013" name="Int. J. Syst. Evol. Microbiol.">
        <title>Polycladomyces abyssicola gen. nov., sp. nov., a thermophilic filamentous bacterium isolated from hemipelagic sediment.</title>
        <authorList>
            <person name="Tsubouchi T."/>
            <person name="Shimane Y."/>
            <person name="Mori K."/>
            <person name="Usui K."/>
            <person name="Hiraki T."/>
            <person name="Tame A."/>
            <person name="Uematsu K."/>
            <person name="Maruyama T."/>
            <person name="Hatada Y."/>
        </authorList>
    </citation>
    <scope>NUCLEOTIDE SEQUENCE</scope>
    <source>
        <strain evidence="2">JIR-001</strain>
    </source>
</reference>
<evidence type="ECO:0000313" key="2">
    <source>
        <dbReference type="EMBL" id="BCU82322.1"/>
    </source>
</evidence>
<organism evidence="2 3">
    <name type="scientific">Polycladomyces abyssicola</name>
    <dbReference type="NCBI Taxonomy" id="1125966"/>
    <lineage>
        <taxon>Bacteria</taxon>
        <taxon>Bacillati</taxon>
        <taxon>Bacillota</taxon>
        <taxon>Bacilli</taxon>
        <taxon>Bacillales</taxon>
        <taxon>Thermoactinomycetaceae</taxon>
        <taxon>Polycladomyces</taxon>
    </lineage>
</organism>
<dbReference type="PANTHER" id="PTHR35788">
    <property type="entry name" value="EXPORTED PROTEIN-RELATED"/>
    <property type="match status" value="1"/>
</dbReference>
<dbReference type="PANTHER" id="PTHR35788:SF1">
    <property type="entry name" value="EXPORTED PROTEIN"/>
    <property type="match status" value="1"/>
</dbReference>
<dbReference type="InterPro" id="IPR052913">
    <property type="entry name" value="Glycopeptide_resist_protein"/>
</dbReference>
<dbReference type="Pfam" id="PF04294">
    <property type="entry name" value="VanW"/>
    <property type="match status" value="1"/>
</dbReference>
<evidence type="ECO:0000256" key="1">
    <source>
        <dbReference type="SAM" id="MobiDB-lite"/>
    </source>
</evidence>
<dbReference type="InterPro" id="IPR007391">
    <property type="entry name" value="Vancomycin_resist_VanW"/>
</dbReference>
<reference evidence="2" key="2">
    <citation type="journal article" date="2021" name="Microbiol. Resour. Announc.">
        <title>Complete Genome Sequence of Polycladomyces abyssicola JIR-001T, Isolated from Hemipelagic Sediment in Deep Seawater.</title>
        <authorList>
            <person name="Tsubouchi T."/>
            <person name="Kaneko Y."/>
        </authorList>
    </citation>
    <scope>NUCLEOTIDE SEQUENCE</scope>
    <source>
        <strain evidence="2">JIR-001</strain>
    </source>
</reference>
<dbReference type="RefSeq" id="WP_246512085.1">
    <property type="nucleotide sequence ID" value="NZ_AP024601.1"/>
</dbReference>
<dbReference type="Proteomes" id="UP000677436">
    <property type="component" value="Chromosome"/>
</dbReference>
<name>A0A8D5ZNU8_9BACL</name>
<feature type="region of interest" description="Disordered" evidence="1">
    <location>
        <begin position="295"/>
        <end position="360"/>
    </location>
</feature>
<dbReference type="KEGG" id="pabs:JIR001_21050"/>
<accession>A0A8D5ZNU8</accession>
<protein>
    <submittedName>
        <fullName evidence="2">Uncharacterized protein</fullName>
    </submittedName>
</protein>
<feature type="compositionally biased region" description="Polar residues" evidence="1">
    <location>
        <begin position="349"/>
        <end position="360"/>
    </location>
</feature>
<sequence length="360" mass="40689">MKRAVMIAVVLLWVYGCGIAQEPLKSGQSHPKATPTPQMFIMETDGQQWSVDLRRFGYDGVDPTTLNRGEFHAWLKPIEERVYRAPKNARFVSRTIQPHQNGRKLDQQKIDDWLDNIHEYVNQSLPVPYRTLYPTITTEMLEQIKEKRIGRYSTLYNPNHTNRSHNIWLSAKAIDYHVVDVGEVFSFNQVVGPRLVSRGYKPAPIIVRGEYTEGIGGGICQTSSTLFNAVDQAGLRIIQRVSHSKEVTYVPIGRDATVSWGGPDFRFQNQLNQPVLIVAQARYGRLTVSIYGPEEIRNQPHPVPEAPRQIPESEKVPPTQPQPLEKKSEYEEAPIPPSQLPRSYGEGMESTSPGNATVAH</sequence>
<dbReference type="PROSITE" id="PS51257">
    <property type="entry name" value="PROKAR_LIPOPROTEIN"/>
    <property type="match status" value="1"/>
</dbReference>
<gene>
    <name evidence="2" type="ORF">JIR001_21050</name>
</gene>
<keyword evidence="3" id="KW-1185">Reference proteome</keyword>
<proteinExistence type="predicted"/>
<dbReference type="AlphaFoldDB" id="A0A8D5ZNU8"/>
<evidence type="ECO:0000313" key="3">
    <source>
        <dbReference type="Proteomes" id="UP000677436"/>
    </source>
</evidence>
<dbReference type="EMBL" id="AP024601">
    <property type="protein sequence ID" value="BCU82322.1"/>
    <property type="molecule type" value="Genomic_DNA"/>
</dbReference>